<name>A0A9W8MZT0_9AGAR</name>
<accession>A0A9W8MZT0</accession>
<dbReference type="Proteomes" id="UP001148786">
    <property type="component" value="Unassembled WGS sequence"/>
</dbReference>
<evidence type="ECO:0000313" key="1">
    <source>
        <dbReference type="EMBL" id="KAJ3515778.1"/>
    </source>
</evidence>
<dbReference type="AlphaFoldDB" id="A0A9W8MZT0"/>
<sequence>MWFWGSERSISLWDAFVASPVSRLLGTSSIVQSAIDDNLKLFIPSILASLSSFPSTSPSNEHAASSAGSRRALDPFAHVLAIHVRRGDFKEACVEHARLNSSFYNWNLLPVLPDKFTPRPLPDSIPLAPGTNTPENERAILERCLPSIEAIVQKVMEAREDYSTSLRRSRSGRKKKKHEPELDVLYVMSNDRTEWLHALLDALREDGNWARIVVNKDLEMNPQQQDVGSPWTWTLAEGQLFSLAMGRLADGKAPISIRFW</sequence>
<proteinExistence type="predicted"/>
<protein>
    <submittedName>
        <fullName evidence="1">Uncharacterized protein</fullName>
    </submittedName>
</protein>
<evidence type="ECO:0000313" key="2">
    <source>
        <dbReference type="Proteomes" id="UP001148786"/>
    </source>
</evidence>
<reference evidence="1" key="1">
    <citation type="submission" date="2022-07" db="EMBL/GenBank/DDBJ databases">
        <title>Genome Sequence of Agrocybe chaxingu.</title>
        <authorList>
            <person name="Buettner E."/>
        </authorList>
    </citation>
    <scope>NUCLEOTIDE SEQUENCE</scope>
    <source>
        <strain evidence="1">MP-N11</strain>
    </source>
</reference>
<gene>
    <name evidence="1" type="ORF">NLJ89_g1536</name>
</gene>
<dbReference type="Gene3D" id="3.40.50.11350">
    <property type="match status" value="1"/>
</dbReference>
<comment type="caution">
    <text evidence="1">The sequence shown here is derived from an EMBL/GenBank/DDBJ whole genome shotgun (WGS) entry which is preliminary data.</text>
</comment>
<dbReference type="OrthoDB" id="2559662at2759"/>
<dbReference type="EMBL" id="JANKHO010000081">
    <property type="protein sequence ID" value="KAJ3515778.1"/>
    <property type="molecule type" value="Genomic_DNA"/>
</dbReference>
<keyword evidence="2" id="KW-1185">Reference proteome</keyword>
<organism evidence="1 2">
    <name type="scientific">Agrocybe chaxingu</name>
    <dbReference type="NCBI Taxonomy" id="84603"/>
    <lineage>
        <taxon>Eukaryota</taxon>
        <taxon>Fungi</taxon>
        <taxon>Dikarya</taxon>
        <taxon>Basidiomycota</taxon>
        <taxon>Agaricomycotina</taxon>
        <taxon>Agaricomycetes</taxon>
        <taxon>Agaricomycetidae</taxon>
        <taxon>Agaricales</taxon>
        <taxon>Agaricineae</taxon>
        <taxon>Strophariaceae</taxon>
        <taxon>Agrocybe</taxon>
    </lineage>
</organism>